<dbReference type="PANTHER" id="PTHR30292:SF0">
    <property type="entry name" value="5-OXOPROLINASE SUBUNIT A"/>
    <property type="match status" value="1"/>
</dbReference>
<dbReference type="PROSITE" id="PS51257">
    <property type="entry name" value="PROKAR_LIPOPROTEIN"/>
    <property type="match status" value="1"/>
</dbReference>
<dbReference type="NCBIfam" id="NF003814">
    <property type="entry name" value="PRK05406.1-3"/>
    <property type="match status" value="1"/>
</dbReference>
<accession>A0ABV4HNN7</accession>
<dbReference type="EC" id="3.5.2.9" evidence="1"/>
<dbReference type="RefSeq" id="WP_370563132.1">
    <property type="nucleotide sequence ID" value="NZ_JBFWIB010000003.1"/>
</dbReference>
<gene>
    <name evidence="1" type="ORF">AB6713_00035</name>
</gene>
<evidence type="ECO:0000313" key="1">
    <source>
        <dbReference type="EMBL" id="MEZ0473015.1"/>
    </source>
</evidence>
<dbReference type="NCBIfam" id="NF003816">
    <property type="entry name" value="PRK05406.1-5"/>
    <property type="match status" value="1"/>
</dbReference>
<dbReference type="Gene3D" id="3.20.20.370">
    <property type="entry name" value="Glycoside hydrolase/deacetylase"/>
    <property type="match status" value="1"/>
</dbReference>
<sequence length="246" mass="25646">MRRRIDFNCDLGEGCDDAAIVPCISSASIACGGHAGDDASMRATVALCLRHGVAIGAHPSFEDRAYFGRRELPLSPVEAQALVLRQCRALMAVCDAAGARLHHVKPHGALYNLAARDPAVAEGVAAAVHALGAGLWLYALAGSELVHAGRALGLHVAEEVFAERGYEADGRLTPRGQPGAVIEDLDGALAQVRTMLREGVVQARDGSRVPIRADTLCLHGDRPDAAAFARALRAALEADGIAVAAP</sequence>
<reference evidence="1 2" key="1">
    <citation type="submission" date="2024-07" db="EMBL/GenBank/DDBJ databases">
        <title>Luteimonas salilacus sp. nov., isolated from the shore soil of Salt Lake in Tibet of China.</title>
        <authorList>
            <person name="Zhang X."/>
            <person name="Li A."/>
        </authorList>
    </citation>
    <scope>NUCLEOTIDE SEQUENCE [LARGE SCALE GENOMIC DNA]</scope>
    <source>
        <strain evidence="1 2">B3-2-R+30</strain>
    </source>
</reference>
<dbReference type="PANTHER" id="PTHR30292">
    <property type="entry name" value="UNCHARACTERIZED PROTEIN YBGL-RELATED"/>
    <property type="match status" value="1"/>
</dbReference>
<dbReference type="InterPro" id="IPR005501">
    <property type="entry name" value="LamB/YcsF/PxpA-like"/>
</dbReference>
<dbReference type="GO" id="GO:0017168">
    <property type="term" value="F:5-oxoprolinase (ATP-hydrolyzing) activity"/>
    <property type="evidence" value="ECO:0007669"/>
    <property type="project" value="UniProtKB-EC"/>
</dbReference>
<dbReference type="Proteomes" id="UP001566331">
    <property type="component" value="Unassembled WGS sequence"/>
</dbReference>
<proteinExistence type="predicted"/>
<keyword evidence="2" id="KW-1185">Reference proteome</keyword>
<dbReference type="Pfam" id="PF03746">
    <property type="entry name" value="LamB_YcsF"/>
    <property type="match status" value="1"/>
</dbReference>
<protein>
    <submittedName>
        <fullName evidence="1">5-oxoprolinase subunit PxpA</fullName>
        <ecNumber evidence="1">3.5.2.9</ecNumber>
    </submittedName>
</protein>
<evidence type="ECO:0000313" key="2">
    <source>
        <dbReference type="Proteomes" id="UP001566331"/>
    </source>
</evidence>
<keyword evidence="1" id="KW-0378">Hydrolase</keyword>
<dbReference type="CDD" id="cd10787">
    <property type="entry name" value="LamB_YcsF_like"/>
    <property type="match status" value="1"/>
</dbReference>
<name>A0ABV4HNN7_9GAMM</name>
<organism evidence="1 2">
    <name type="scientific">Luteimonas salinilitoris</name>
    <dbReference type="NCBI Taxonomy" id="3237697"/>
    <lineage>
        <taxon>Bacteria</taxon>
        <taxon>Pseudomonadati</taxon>
        <taxon>Pseudomonadota</taxon>
        <taxon>Gammaproteobacteria</taxon>
        <taxon>Lysobacterales</taxon>
        <taxon>Lysobacteraceae</taxon>
        <taxon>Luteimonas</taxon>
    </lineage>
</organism>
<dbReference type="InterPro" id="IPR011330">
    <property type="entry name" value="Glyco_hydro/deAcase_b/a-brl"/>
</dbReference>
<dbReference type="EMBL" id="JBFWIC010000001">
    <property type="protein sequence ID" value="MEZ0473015.1"/>
    <property type="molecule type" value="Genomic_DNA"/>
</dbReference>
<comment type="caution">
    <text evidence="1">The sequence shown here is derived from an EMBL/GenBank/DDBJ whole genome shotgun (WGS) entry which is preliminary data.</text>
</comment>
<dbReference type="SUPFAM" id="SSF88713">
    <property type="entry name" value="Glycoside hydrolase/deacetylase"/>
    <property type="match status" value="1"/>
</dbReference>